<evidence type="ECO:0000256" key="9">
    <source>
        <dbReference type="ARBA" id="ARBA00022917"/>
    </source>
</evidence>
<dbReference type="InterPro" id="IPR005148">
    <property type="entry name" value="Arg-tRNA-synth_N"/>
</dbReference>
<comment type="similarity">
    <text evidence="2 13">Belongs to the class-I aminoacyl-tRNA synthetase family.</text>
</comment>
<reference evidence="16 18" key="1">
    <citation type="journal article" date="2012" name="Nature">
        <title>Algal genomes reveal evolutionary mosaicism and the fate of nucleomorphs.</title>
        <authorList>
            <consortium name="DOE Joint Genome Institute"/>
            <person name="Curtis B.A."/>
            <person name="Tanifuji G."/>
            <person name="Burki F."/>
            <person name="Gruber A."/>
            <person name="Irimia M."/>
            <person name="Maruyama S."/>
            <person name="Arias M.C."/>
            <person name="Ball S.G."/>
            <person name="Gile G.H."/>
            <person name="Hirakawa Y."/>
            <person name="Hopkins J.F."/>
            <person name="Kuo A."/>
            <person name="Rensing S.A."/>
            <person name="Schmutz J."/>
            <person name="Symeonidi A."/>
            <person name="Elias M."/>
            <person name="Eveleigh R.J."/>
            <person name="Herman E.K."/>
            <person name="Klute M.J."/>
            <person name="Nakayama T."/>
            <person name="Obornik M."/>
            <person name="Reyes-Prieto A."/>
            <person name="Armbrust E.V."/>
            <person name="Aves S.J."/>
            <person name="Beiko R.G."/>
            <person name="Coutinho P."/>
            <person name="Dacks J.B."/>
            <person name="Durnford D.G."/>
            <person name="Fast N.M."/>
            <person name="Green B.R."/>
            <person name="Grisdale C.J."/>
            <person name="Hempel F."/>
            <person name="Henrissat B."/>
            <person name="Hoppner M.P."/>
            <person name="Ishida K."/>
            <person name="Kim E."/>
            <person name="Koreny L."/>
            <person name="Kroth P.G."/>
            <person name="Liu Y."/>
            <person name="Malik S.B."/>
            <person name="Maier U.G."/>
            <person name="McRose D."/>
            <person name="Mock T."/>
            <person name="Neilson J.A."/>
            <person name="Onodera N.T."/>
            <person name="Poole A.M."/>
            <person name="Pritham E.J."/>
            <person name="Richards T.A."/>
            <person name="Rocap G."/>
            <person name="Roy S.W."/>
            <person name="Sarai C."/>
            <person name="Schaack S."/>
            <person name="Shirato S."/>
            <person name="Slamovits C.H."/>
            <person name="Spencer D.F."/>
            <person name="Suzuki S."/>
            <person name="Worden A.Z."/>
            <person name="Zauner S."/>
            <person name="Barry K."/>
            <person name="Bell C."/>
            <person name="Bharti A.K."/>
            <person name="Crow J.A."/>
            <person name="Grimwood J."/>
            <person name="Kramer R."/>
            <person name="Lindquist E."/>
            <person name="Lucas S."/>
            <person name="Salamov A."/>
            <person name="McFadden G.I."/>
            <person name="Lane C.E."/>
            <person name="Keeling P.J."/>
            <person name="Gray M.W."/>
            <person name="Grigoriev I.V."/>
            <person name="Archibald J.M."/>
        </authorList>
    </citation>
    <scope>NUCLEOTIDE SEQUENCE</scope>
    <source>
        <strain evidence="16 18">CCMP2712</strain>
    </source>
</reference>
<dbReference type="InterPro" id="IPR036695">
    <property type="entry name" value="Arg-tRNA-synth_N_sf"/>
</dbReference>
<evidence type="ECO:0000256" key="4">
    <source>
        <dbReference type="ARBA" id="ARBA00012837"/>
    </source>
</evidence>
<sequence>MPNDFLGSARHKSLNRRTFAGMIALLALESSSAFHTAMGSFAMFRSSRVVPQSRFISVVSSAFRSPHALRAPHSSASSPSWFGGRRAGWNAFSRLRLSGGSVDSASLETVYVQQWLERKVTQALCEAFGEEVKDVNPMVAIASKPEFGDYQCNVAMSLSKKVGMKPRDVADKLLQRLHPLLQDVFEQPEIAGPGFLNLRLRKDYIGGRISRMTEDGERLGIPKTGNPKRVIVDFSSPNIAKEMHVGHLRSTIIGDTLCRLEEFLGHDVLRLNHVGDWGTQFGMLITYLREKGFTAEKGLGDLQIGDLVNFYKQAKARFDEDEAFQTASRKEVVALQAGDATSLSGWSILCEASRKEFQVVYDMLNVRLEERGESFYNNMLSDVISGLKEIELLKESEGARVVYVDGYKNKDGDPMPFLVQKSDGGYLYSTTDLAAIRHRVQKEKADRILYVTDAGQSTHFDQARCIARQAGWVPSHVSLEHVPFGLVQGEDGKKFKTRSGDTVKLRDLLDEAIVRASKDLRERLEADNKPFTEETERTARIVGLAAVKYADLSMNRESNYRFSYDKMLALSGNTAPYMLYAFARINGIRRKIGSEIKLDSSCKIILDHPAEMFLARHLVYLPELLLDVEKSLYPHRLCEYIFELSQRFNQFYENCPVANAPSEEEKKSRLALCSATANTLQLVLNLLGIDTVERL</sequence>
<dbReference type="InterPro" id="IPR001278">
    <property type="entry name" value="Arg-tRNA-ligase"/>
</dbReference>
<evidence type="ECO:0000256" key="1">
    <source>
        <dbReference type="ARBA" id="ARBA00004496"/>
    </source>
</evidence>
<dbReference type="KEGG" id="gtt:GUITHDRAFT_200394"/>
<name>L1JNP8_GUITC</name>
<reference evidence="17" key="3">
    <citation type="submission" date="2015-06" db="UniProtKB">
        <authorList>
            <consortium name="EnsemblProtists"/>
        </authorList>
    </citation>
    <scope>IDENTIFICATION</scope>
</reference>
<dbReference type="Pfam" id="PF05746">
    <property type="entry name" value="DALR_1"/>
    <property type="match status" value="1"/>
</dbReference>
<evidence type="ECO:0000313" key="16">
    <source>
        <dbReference type="EMBL" id="EKX50087.1"/>
    </source>
</evidence>
<dbReference type="FunFam" id="1.10.730.10:FF:000006">
    <property type="entry name" value="Arginyl-tRNA synthetase 2, mitochondrial"/>
    <property type="match status" value="1"/>
</dbReference>
<keyword evidence="9 13" id="KW-0648">Protein biosynthesis</keyword>
<dbReference type="EnsemblProtists" id="EKX50087">
    <property type="protein sequence ID" value="EKX50087"/>
    <property type="gene ID" value="GUITHDRAFT_200394"/>
</dbReference>
<evidence type="ECO:0000256" key="11">
    <source>
        <dbReference type="ARBA" id="ARBA00033033"/>
    </source>
</evidence>
<dbReference type="AlphaFoldDB" id="L1JNP8"/>
<evidence type="ECO:0000256" key="8">
    <source>
        <dbReference type="ARBA" id="ARBA00022840"/>
    </source>
</evidence>
<dbReference type="eggNOG" id="KOG4426">
    <property type="taxonomic scope" value="Eukaryota"/>
</dbReference>
<dbReference type="SMART" id="SM01016">
    <property type="entry name" value="Arg_tRNA_synt_N"/>
    <property type="match status" value="1"/>
</dbReference>
<evidence type="ECO:0000313" key="17">
    <source>
        <dbReference type="EnsemblProtists" id="EKX50087"/>
    </source>
</evidence>
<dbReference type="OrthoDB" id="68056at2759"/>
<evidence type="ECO:0000259" key="15">
    <source>
        <dbReference type="SMART" id="SM01016"/>
    </source>
</evidence>
<proteinExistence type="inferred from homology"/>
<dbReference type="SUPFAM" id="SSF55190">
    <property type="entry name" value="Arginyl-tRNA synthetase (ArgRS), N-terminal 'additional' domain"/>
    <property type="match status" value="1"/>
</dbReference>
<accession>L1JNP8</accession>
<dbReference type="GO" id="GO:0006420">
    <property type="term" value="P:arginyl-tRNA aminoacylation"/>
    <property type="evidence" value="ECO:0007669"/>
    <property type="project" value="InterPro"/>
</dbReference>
<dbReference type="Gene3D" id="3.40.50.620">
    <property type="entry name" value="HUPs"/>
    <property type="match status" value="1"/>
</dbReference>
<feature type="domain" description="DALR anticodon binding" evidence="14">
    <location>
        <begin position="578"/>
        <end position="695"/>
    </location>
</feature>
<dbReference type="InterPro" id="IPR035684">
    <property type="entry name" value="ArgRS_core"/>
</dbReference>
<dbReference type="SUPFAM" id="SSF52374">
    <property type="entry name" value="Nucleotidylyl transferase"/>
    <property type="match status" value="1"/>
</dbReference>
<dbReference type="InterPro" id="IPR008909">
    <property type="entry name" value="DALR_anticod-bd"/>
</dbReference>
<dbReference type="EC" id="6.1.1.19" evidence="4"/>
<dbReference type="CDD" id="cd00671">
    <property type="entry name" value="ArgRS_core"/>
    <property type="match status" value="1"/>
</dbReference>
<evidence type="ECO:0000256" key="5">
    <source>
        <dbReference type="ARBA" id="ARBA00022490"/>
    </source>
</evidence>
<dbReference type="Pfam" id="PF03485">
    <property type="entry name" value="Arg_tRNA_synt_N"/>
    <property type="match status" value="1"/>
</dbReference>
<dbReference type="RefSeq" id="XP_005837067.1">
    <property type="nucleotide sequence ID" value="XM_005837010.1"/>
</dbReference>
<dbReference type="InterPro" id="IPR009080">
    <property type="entry name" value="tRNAsynth_Ia_anticodon-bd"/>
</dbReference>
<dbReference type="Gene3D" id="1.10.730.10">
    <property type="entry name" value="Isoleucyl-tRNA Synthetase, Domain 1"/>
    <property type="match status" value="1"/>
</dbReference>
<organism evidence="16">
    <name type="scientific">Guillardia theta (strain CCMP2712)</name>
    <name type="common">Cryptophyte</name>
    <dbReference type="NCBI Taxonomy" id="905079"/>
    <lineage>
        <taxon>Eukaryota</taxon>
        <taxon>Cryptophyceae</taxon>
        <taxon>Pyrenomonadales</taxon>
        <taxon>Geminigeraceae</taxon>
        <taxon>Guillardia</taxon>
    </lineage>
</organism>
<feature type="domain" description="Arginyl tRNA synthetase N-terminal" evidence="15">
    <location>
        <begin position="114"/>
        <end position="200"/>
    </location>
</feature>
<evidence type="ECO:0000256" key="7">
    <source>
        <dbReference type="ARBA" id="ARBA00022741"/>
    </source>
</evidence>
<protein>
    <recommendedName>
        <fullName evidence="4">arginine--tRNA ligase</fullName>
        <ecNumber evidence="4">6.1.1.19</ecNumber>
    </recommendedName>
    <alternativeName>
        <fullName evidence="11">Arginyl-tRNA synthetase</fullName>
    </alternativeName>
</protein>
<dbReference type="PaxDb" id="55529-EKX50087"/>
<dbReference type="EMBL" id="JH992980">
    <property type="protein sequence ID" value="EKX50087.1"/>
    <property type="molecule type" value="Genomic_DNA"/>
</dbReference>
<evidence type="ECO:0000256" key="6">
    <source>
        <dbReference type="ARBA" id="ARBA00022598"/>
    </source>
</evidence>
<comment type="catalytic activity">
    <reaction evidence="12">
        <text>tRNA(Arg) + L-arginine + ATP = L-arginyl-tRNA(Arg) + AMP + diphosphate</text>
        <dbReference type="Rhea" id="RHEA:20301"/>
        <dbReference type="Rhea" id="RHEA-COMP:9658"/>
        <dbReference type="Rhea" id="RHEA-COMP:9673"/>
        <dbReference type="ChEBI" id="CHEBI:30616"/>
        <dbReference type="ChEBI" id="CHEBI:32682"/>
        <dbReference type="ChEBI" id="CHEBI:33019"/>
        <dbReference type="ChEBI" id="CHEBI:78442"/>
        <dbReference type="ChEBI" id="CHEBI:78513"/>
        <dbReference type="ChEBI" id="CHEBI:456215"/>
        <dbReference type="EC" id="6.1.1.19"/>
    </reaction>
</comment>
<dbReference type="PROSITE" id="PS00178">
    <property type="entry name" value="AA_TRNA_LIGASE_I"/>
    <property type="match status" value="1"/>
</dbReference>
<evidence type="ECO:0000313" key="18">
    <source>
        <dbReference type="Proteomes" id="UP000011087"/>
    </source>
</evidence>
<dbReference type="GO" id="GO:0005524">
    <property type="term" value="F:ATP binding"/>
    <property type="evidence" value="ECO:0007669"/>
    <property type="project" value="UniProtKB-KW"/>
</dbReference>
<dbReference type="SMART" id="SM00836">
    <property type="entry name" value="DALR_1"/>
    <property type="match status" value="1"/>
</dbReference>
<dbReference type="GO" id="GO:0005737">
    <property type="term" value="C:cytoplasm"/>
    <property type="evidence" value="ECO:0007669"/>
    <property type="project" value="UniProtKB-SubCell"/>
</dbReference>
<keyword evidence="18" id="KW-1185">Reference proteome</keyword>
<evidence type="ECO:0000256" key="13">
    <source>
        <dbReference type="RuleBase" id="RU363038"/>
    </source>
</evidence>
<keyword evidence="10 13" id="KW-0030">Aminoacyl-tRNA synthetase</keyword>
<evidence type="ECO:0000256" key="2">
    <source>
        <dbReference type="ARBA" id="ARBA00005594"/>
    </source>
</evidence>
<dbReference type="SUPFAM" id="SSF47323">
    <property type="entry name" value="Anticodon-binding domain of a subclass of class I aminoacyl-tRNA synthetases"/>
    <property type="match status" value="1"/>
</dbReference>
<dbReference type="FunFam" id="3.40.50.620:FF:000030">
    <property type="entry name" value="Arginine--tRNA ligase"/>
    <property type="match status" value="1"/>
</dbReference>
<evidence type="ECO:0000256" key="10">
    <source>
        <dbReference type="ARBA" id="ARBA00023146"/>
    </source>
</evidence>
<evidence type="ECO:0000256" key="3">
    <source>
        <dbReference type="ARBA" id="ARBA00011245"/>
    </source>
</evidence>
<dbReference type="Pfam" id="PF00750">
    <property type="entry name" value="tRNA-synt_1d"/>
    <property type="match status" value="1"/>
</dbReference>
<keyword evidence="6 13" id="KW-0436">Ligase</keyword>
<dbReference type="InterPro" id="IPR014729">
    <property type="entry name" value="Rossmann-like_a/b/a_fold"/>
</dbReference>
<dbReference type="STRING" id="905079.L1JNP8"/>
<gene>
    <name evidence="16" type="ORF">GUITHDRAFT_200394</name>
</gene>
<dbReference type="NCBIfam" id="TIGR00456">
    <property type="entry name" value="argS"/>
    <property type="match status" value="1"/>
</dbReference>
<dbReference type="InterPro" id="IPR001412">
    <property type="entry name" value="aa-tRNA-synth_I_CS"/>
</dbReference>
<evidence type="ECO:0000256" key="12">
    <source>
        <dbReference type="ARBA" id="ARBA00049339"/>
    </source>
</evidence>
<dbReference type="GeneID" id="17306725"/>
<comment type="subunit">
    <text evidence="3">Monomer.</text>
</comment>
<comment type="subcellular location">
    <subcellularLocation>
        <location evidence="1">Cytoplasm</location>
    </subcellularLocation>
</comment>
<dbReference type="PANTHER" id="PTHR11956">
    <property type="entry name" value="ARGINYL-TRNA SYNTHETASE"/>
    <property type="match status" value="1"/>
</dbReference>
<keyword evidence="8 13" id="KW-0067">ATP-binding</keyword>
<dbReference type="HAMAP" id="MF_00123">
    <property type="entry name" value="Arg_tRNA_synth"/>
    <property type="match status" value="1"/>
</dbReference>
<dbReference type="Gene3D" id="3.30.1360.70">
    <property type="entry name" value="Arginyl tRNA synthetase N-terminal domain"/>
    <property type="match status" value="1"/>
</dbReference>
<dbReference type="PANTHER" id="PTHR11956:SF5">
    <property type="entry name" value="ARGININE--TRNA LIGASE, CYTOPLASMIC"/>
    <property type="match status" value="1"/>
</dbReference>
<keyword evidence="5" id="KW-0963">Cytoplasm</keyword>
<evidence type="ECO:0000259" key="14">
    <source>
        <dbReference type="SMART" id="SM00836"/>
    </source>
</evidence>
<reference evidence="18" key="2">
    <citation type="submission" date="2012-11" db="EMBL/GenBank/DDBJ databases">
        <authorList>
            <person name="Kuo A."/>
            <person name="Curtis B.A."/>
            <person name="Tanifuji G."/>
            <person name="Burki F."/>
            <person name="Gruber A."/>
            <person name="Irimia M."/>
            <person name="Maruyama S."/>
            <person name="Arias M.C."/>
            <person name="Ball S.G."/>
            <person name="Gile G.H."/>
            <person name="Hirakawa Y."/>
            <person name="Hopkins J.F."/>
            <person name="Rensing S.A."/>
            <person name="Schmutz J."/>
            <person name="Symeonidi A."/>
            <person name="Elias M."/>
            <person name="Eveleigh R.J."/>
            <person name="Herman E.K."/>
            <person name="Klute M.J."/>
            <person name="Nakayama T."/>
            <person name="Obornik M."/>
            <person name="Reyes-Prieto A."/>
            <person name="Armbrust E.V."/>
            <person name="Aves S.J."/>
            <person name="Beiko R.G."/>
            <person name="Coutinho P."/>
            <person name="Dacks J.B."/>
            <person name="Durnford D.G."/>
            <person name="Fast N.M."/>
            <person name="Green B.R."/>
            <person name="Grisdale C."/>
            <person name="Hempe F."/>
            <person name="Henrissat B."/>
            <person name="Hoppner M.P."/>
            <person name="Ishida K.-I."/>
            <person name="Kim E."/>
            <person name="Koreny L."/>
            <person name="Kroth P.G."/>
            <person name="Liu Y."/>
            <person name="Malik S.-B."/>
            <person name="Maier U.G."/>
            <person name="McRose D."/>
            <person name="Mock T."/>
            <person name="Neilson J.A."/>
            <person name="Onodera N.T."/>
            <person name="Poole A.M."/>
            <person name="Pritham E.J."/>
            <person name="Richards T.A."/>
            <person name="Rocap G."/>
            <person name="Roy S.W."/>
            <person name="Sarai C."/>
            <person name="Schaack S."/>
            <person name="Shirato S."/>
            <person name="Slamovits C.H."/>
            <person name="Spencer D.F."/>
            <person name="Suzuki S."/>
            <person name="Worden A.Z."/>
            <person name="Zauner S."/>
            <person name="Barry K."/>
            <person name="Bell C."/>
            <person name="Bharti A.K."/>
            <person name="Crow J.A."/>
            <person name="Grimwood J."/>
            <person name="Kramer R."/>
            <person name="Lindquist E."/>
            <person name="Lucas S."/>
            <person name="Salamov A."/>
            <person name="McFadden G.I."/>
            <person name="Lane C.E."/>
            <person name="Keeling P.J."/>
            <person name="Gray M.W."/>
            <person name="Grigoriev I.V."/>
            <person name="Archibald J.M."/>
        </authorList>
    </citation>
    <scope>NUCLEOTIDE SEQUENCE</scope>
    <source>
        <strain evidence="18">CCMP2712</strain>
    </source>
</reference>
<dbReference type="PRINTS" id="PR01038">
    <property type="entry name" value="TRNASYNTHARG"/>
</dbReference>
<dbReference type="GO" id="GO:0004814">
    <property type="term" value="F:arginine-tRNA ligase activity"/>
    <property type="evidence" value="ECO:0007669"/>
    <property type="project" value="UniProtKB-EC"/>
</dbReference>
<keyword evidence="7 13" id="KW-0547">Nucleotide-binding</keyword>
<dbReference type="Proteomes" id="UP000011087">
    <property type="component" value="Unassembled WGS sequence"/>
</dbReference>